<dbReference type="Proteomes" id="UP001364617">
    <property type="component" value="Unassembled WGS sequence"/>
</dbReference>
<evidence type="ECO:0000313" key="2">
    <source>
        <dbReference type="Proteomes" id="UP001364617"/>
    </source>
</evidence>
<sequence>MKDEDGSGLAVFRGLQALPVCGILPARRASSSATDTMREELFSSHTLDCWKKMSAL</sequence>
<comment type="caution">
    <text evidence="1">The sequence shown here is derived from an EMBL/GenBank/DDBJ whole genome shotgun (WGS) entry which is preliminary data.</text>
</comment>
<accession>A0AAN9CZJ7</accession>
<proteinExistence type="predicted"/>
<gene>
    <name evidence="1" type="ORF">R3I93_013178</name>
</gene>
<dbReference type="AlphaFoldDB" id="A0AAN9CZJ7"/>
<keyword evidence="2" id="KW-1185">Reference proteome</keyword>
<reference evidence="1 2" key="1">
    <citation type="submission" date="2024-02" db="EMBL/GenBank/DDBJ databases">
        <title>Chromosome-level genome assembly of the Eurasian Minnow (Phoxinus phoxinus).</title>
        <authorList>
            <person name="Oriowo T.O."/>
            <person name="Martin S."/>
            <person name="Stange M."/>
            <person name="Chrysostomakis Y."/>
            <person name="Brown T."/>
            <person name="Winkler S."/>
            <person name="Kukowka S."/>
            <person name="Myers E.W."/>
            <person name="Bohne A."/>
        </authorList>
    </citation>
    <scope>NUCLEOTIDE SEQUENCE [LARGE SCALE GENOMIC DNA]</scope>
    <source>
        <strain evidence="1">ZFMK-TIS-60720</strain>
        <tissue evidence="1">Whole Organism</tissue>
    </source>
</reference>
<dbReference type="EMBL" id="JAYKXH010000013">
    <property type="protein sequence ID" value="KAK7149089.1"/>
    <property type="molecule type" value="Genomic_DNA"/>
</dbReference>
<name>A0AAN9CZJ7_9TELE</name>
<protein>
    <submittedName>
        <fullName evidence="1">Uncharacterized protein</fullName>
    </submittedName>
</protein>
<evidence type="ECO:0000313" key="1">
    <source>
        <dbReference type="EMBL" id="KAK7149089.1"/>
    </source>
</evidence>
<organism evidence="1 2">
    <name type="scientific">Phoxinus phoxinus</name>
    <name type="common">Eurasian minnow</name>
    <dbReference type="NCBI Taxonomy" id="58324"/>
    <lineage>
        <taxon>Eukaryota</taxon>
        <taxon>Metazoa</taxon>
        <taxon>Chordata</taxon>
        <taxon>Craniata</taxon>
        <taxon>Vertebrata</taxon>
        <taxon>Euteleostomi</taxon>
        <taxon>Actinopterygii</taxon>
        <taxon>Neopterygii</taxon>
        <taxon>Teleostei</taxon>
        <taxon>Ostariophysi</taxon>
        <taxon>Cypriniformes</taxon>
        <taxon>Leuciscidae</taxon>
        <taxon>Phoxininae</taxon>
        <taxon>Phoxinus</taxon>
    </lineage>
</organism>